<evidence type="ECO:0008006" key="5">
    <source>
        <dbReference type="Google" id="ProtNLM"/>
    </source>
</evidence>
<evidence type="ECO:0000313" key="4">
    <source>
        <dbReference type="Proteomes" id="UP001162889"/>
    </source>
</evidence>
<dbReference type="EMBL" id="JALJZU010000025">
    <property type="protein sequence ID" value="MCP2012679.1"/>
    <property type="molecule type" value="Genomic_DNA"/>
</dbReference>
<accession>A0AA41HBK7</accession>
<sequence>MSDPRIALVAEGDTDYVLIHAALKAILQRPFLLDQLQPEPNKPKLGSGWGGVFKWCQEFRQRGATSIEADPTLSDYDLVIVHIDADVADKSYEDCGQAVVEAAANLHALPCSLPCPPPSSTVAAMEAVLLSWLGIPATGAKSMFCIPSKATEAWLSAAVLPSDHALLQGLECNLNVEGRLAVLPKNLRVRKSVRVYKDLAEVVTSRWGDVKQLCTQADLFDQRMQVVKAALP</sequence>
<reference evidence="2" key="2">
    <citation type="submission" date="2022-03" db="EMBL/GenBank/DDBJ databases">
        <title>Genome Encyclopedia of Bacteria and Archaea VI: Functional Genomics of Type Strains.</title>
        <authorList>
            <person name="Whitman W."/>
        </authorList>
    </citation>
    <scope>NUCLEOTIDE SEQUENCE</scope>
    <source>
        <strain evidence="2">HSC-15S17</strain>
    </source>
</reference>
<reference evidence="1" key="1">
    <citation type="submission" date="2021-07" db="EMBL/GenBank/DDBJ databases">
        <title>Characterization of violacein-producing bacteria and related species.</title>
        <authorList>
            <person name="Wilson H.S."/>
            <person name="De Leon M.E."/>
        </authorList>
    </citation>
    <scope>NUCLEOTIDE SEQUENCE</scope>
    <source>
        <strain evidence="1">HSC-15S17</strain>
    </source>
</reference>
<gene>
    <name evidence="1" type="ORF">KVP70_31835</name>
    <name evidence="2" type="ORF">L1274_006450</name>
</gene>
<proteinExistence type="predicted"/>
<protein>
    <recommendedName>
        <fullName evidence="5">DUF4276 family protein</fullName>
    </recommendedName>
</protein>
<dbReference type="Proteomes" id="UP001155901">
    <property type="component" value="Unassembled WGS sequence"/>
</dbReference>
<dbReference type="RefSeq" id="WP_217946398.1">
    <property type="nucleotide sequence ID" value="NZ_JAHTGR010000034.1"/>
</dbReference>
<organism evidence="1 3">
    <name type="scientific">Duganella violaceipulchra</name>
    <dbReference type="NCBI Taxonomy" id="2849652"/>
    <lineage>
        <taxon>Bacteria</taxon>
        <taxon>Pseudomonadati</taxon>
        <taxon>Pseudomonadota</taxon>
        <taxon>Betaproteobacteria</taxon>
        <taxon>Burkholderiales</taxon>
        <taxon>Oxalobacteraceae</taxon>
        <taxon>Telluria group</taxon>
        <taxon>Duganella</taxon>
    </lineage>
</organism>
<keyword evidence="4" id="KW-1185">Reference proteome</keyword>
<dbReference type="Proteomes" id="UP001162889">
    <property type="component" value="Unassembled WGS sequence"/>
</dbReference>
<evidence type="ECO:0000313" key="3">
    <source>
        <dbReference type="Proteomes" id="UP001155901"/>
    </source>
</evidence>
<comment type="caution">
    <text evidence="1">The sequence shown here is derived from an EMBL/GenBank/DDBJ whole genome shotgun (WGS) entry which is preliminary data.</text>
</comment>
<evidence type="ECO:0000313" key="1">
    <source>
        <dbReference type="EMBL" id="MBV6325507.1"/>
    </source>
</evidence>
<dbReference type="EMBL" id="JAHTGR010000034">
    <property type="protein sequence ID" value="MBV6325507.1"/>
    <property type="molecule type" value="Genomic_DNA"/>
</dbReference>
<evidence type="ECO:0000313" key="2">
    <source>
        <dbReference type="EMBL" id="MCP2012679.1"/>
    </source>
</evidence>
<name>A0AA41HBK7_9BURK</name>
<dbReference type="AlphaFoldDB" id="A0AA41HBK7"/>